<dbReference type="Gene3D" id="3.30.2310.20">
    <property type="entry name" value="RelE-like"/>
    <property type="match status" value="1"/>
</dbReference>
<reference evidence="1 2" key="1">
    <citation type="submission" date="2019-03" db="EMBL/GenBank/DDBJ databases">
        <title>Diversity of the mouse oral microbiome.</title>
        <authorList>
            <person name="Joseph S."/>
            <person name="Aduse-Opoku J."/>
            <person name="Curtis M."/>
            <person name="Wade W."/>
            <person name="Hashim A."/>
        </authorList>
    </citation>
    <scope>NUCLEOTIDE SEQUENCE [LARGE SCALE GENOMIC DNA]</scope>
    <source>
        <strain evidence="1 2">P1012</strain>
    </source>
</reference>
<protein>
    <submittedName>
        <fullName evidence="1">Type II toxin-antitoxin system RelE/ParE family toxin</fullName>
    </submittedName>
</protein>
<name>A0A4Y9FWU4_9MICO</name>
<sequence length="109" mass="12353">MTSEHAEHPEAGAELFAAAERLEEAQPGLGHALFAAVREAISAIERYPDAWPPLTGWEREPVVRAKGTTRFPFRVIYVVNEGVPVILAYAHERQRPGYWRRRYDGILGR</sequence>
<comment type="caution">
    <text evidence="1">The sequence shown here is derived from an EMBL/GenBank/DDBJ whole genome shotgun (WGS) entry which is preliminary data.</text>
</comment>
<evidence type="ECO:0000313" key="1">
    <source>
        <dbReference type="EMBL" id="TFU33015.1"/>
    </source>
</evidence>
<dbReference type="InterPro" id="IPR035093">
    <property type="entry name" value="RelE/ParE_toxin_dom_sf"/>
</dbReference>
<accession>A0A4Y9FWU4</accession>
<evidence type="ECO:0000313" key="2">
    <source>
        <dbReference type="Proteomes" id="UP000298358"/>
    </source>
</evidence>
<dbReference type="EMBL" id="SPQB01000015">
    <property type="protein sequence ID" value="TFU33015.1"/>
    <property type="molecule type" value="Genomic_DNA"/>
</dbReference>
<dbReference type="OrthoDB" id="278204at2"/>
<dbReference type="AlphaFoldDB" id="A0A4Y9FWU4"/>
<proteinExistence type="predicted"/>
<gene>
    <name evidence="1" type="ORF">E4U02_08010</name>
</gene>
<dbReference type="Proteomes" id="UP000298358">
    <property type="component" value="Unassembled WGS sequence"/>
</dbReference>
<dbReference type="RefSeq" id="WP_135114322.1">
    <property type="nucleotide sequence ID" value="NZ_JADGLL010000015.1"/>
</dbReference>
<keyword evidence="2" id="KW-1185">Reference proteome</keyword>
<organism evidence="1 2">
    <name type="scientific">Microbacterium paludicola</name>
    <dbReference type="NCBI Taxonomy" id="300019"/>
    <lineage>
        <taxon>Bacteria</taxon>
        <taxon>Bacillati</taxon>
        <taxon>Actinomycetota</taxon>
        <taxon>Actinomycetes</taxon>
        <taxon>Micrococcales</taxon>
        <taxon>Microbacteriaceae</taxon>
        <taxon>Microbacterium</taxon>
    </lineage>
</organism>